<dbReference type="PANTHER" id="PTHR28054:SF1">
    <property type="entry name" value="RNA POLYMERASE I-SPECIFIC TRANSCRIPTION INITIATION FACTOR RRN10"/>
    <property type="match status" value="1"/>
</dbReference>
<comment type="caution">
    <text evidence="2">The sequence shown here is derived from an EMBL/GenBank/DDBJ whole genome shotgun (WGS) entry which is preliminary data.</text>
</comment>
<evidence type="ECO:0000313" key="3">
    <source>
        <dbReference type="Proteomes" id="UP000222788"/>
    </source>
</evidence>
<proteinExistence type="predicted"/>
<feature type="region of interest" description="Disordered" evidence="1">
    <location>
        <begin position="259"/>
        <end position="283"/>
    </location>
</feature>
<dbReference type="PANTHER" id="PTHR28054">
    <property type="entry name" value="RNA POLYMERASE I-SPECIFIC TRANSCRIPTION INITIATION FACTOR RRN10"/>
    <property type="match status" value="1"/>
</dbReference>
<keyword evidence="3" id="KW-1185">Reference proteome</keyword>
<gene>
    <name evidence="2" type="ORF">CFIMG_007921RA00001</name>
</gene>
<feature type="region of interest" description="Disordered" evidence="1">
    <location>
        <begin position="1"/>
        <end position="43"/>
    </location>
</feature>
<reference evidence="2 3" key="2">
    <citation type="journal article" date="2013" name="IMA Fungus">
        <title>IMA Genome-F 1: Ceratocystis fimbriata: Draft nuclear genome sequence for the plant pathogen, Ceratocystis fimbriata.</title>
        <authorList>
            <person name="Wilken P.M."/>
            <person name="Steenkamp E.T."/>
            <person name="Wingfield M.J."/>
            <person name="de Beer Z.W."/>
            <person name="Wingfield B.D."/>
        </authorList>
    </citation>
    <scope>NUCLEOTIDE SEQUENCE [LARGE SCALE GENOMIC DNA]</scope>
    <source>
        <strain evidence="2 3">CBS 114723</strain>
    </source>
</reference>
<protein>
    <submittedName>
        <fullName evidence="2">Uncharacterized protein</fullName>
    </submittedName>
</protein>
<evidence type="ECO:0000313" key="2">
    <source>
        <dbReference type="EMBL" id="PHH49130.1"/>
    </source>
</evidence>
<dbReference type="EMBL" id="APWK03000262">
    <property type="protein sequence ID" value="PHH49130.1"/>
    <property type="molecule type" value="Genomic_DNA"/>
</dbReference>
<dbReference type="InterPro" id="IPR022793">
    <property type="entry name" value="Rrn10"/>
</dbReference>
<feature type="compositionally biased region" description="Basic residues" evidence="1">
    <location>
        <begin position="268"/>
        <end position="283"/>
    </location>
</feature>
<dbReference type="GO" id="GO:0006360">
    <property type="term" value="P:transcription by RNA polymerase I"/>
    <property type="evidence" value="ECO:0007669"/>
    <property type="project" value="InterPro"/>
</dbReference>
<dbReference type="AlphaFoldDB" id="A0A2C5WTU8"/>
<dbReference type="OrthoDB" id="2565191at2759"/>
<reference evidence="2 3" key="1">
    <citation type="journal article" date="2013" name="Fungal Biol.">
        <title>Analysis of microsatellite markers in the genome of the plant pathogen Ceratocystis fimbriata.</title>
        <authorList>
            <person name="Simpson M.C."/>
            <person name="Wilken P.M."/>
            <person name="Coetzee M.P."/>
            <person name="Wingfield M.J."/>
            <person name="Wingfield B.D."/>
        </authorList>
    </citation>
    <scope>NUCLEOTIDE SEQUENCE [LARGE SCALE GENOMIC DNA]</scope>
    <source>
        <strain evidence="2 3">CBS 114723</strain>
    </source>
</reference>
<dbReference type="Proteomes" id="UP000222788">
    <property type="component" value="Unassembled WGS sequence"/>
</dbReference>
<accession>A0A2C5WTU8</accession>
<sequence length="283" mass="31203">MAPQKSEMRKCAAKNALSPSRSASIGEKQDAKAINEMPPRKRRRQANIYDAVAGLVTSHQGNGLAHRQNDTTWHMNNSRQASTRHSVLAPHEALFRTANAPDLFAEYDLYNSHERLLPNTGEGVLPSSELLKALHSYSSRFYDALGTLPTGQHKKAHFVGQRNINERSMDETALLAFGILLEEAGREVLGQKGDLVFTEGREVTATKSPSKGDATIATSVEETESATVGVDNGTCNDGQVNTTVDRLYASIEQSENIVGAADTDNPWPRRKRHNKRRRLDTIQ</sequence>
<feature type="compositionally biased region" description="Basic and acidic residues" evidence="1">
    <location>
        <begin position="1"/>
        <end position="10"/>
    </location>
</feature>
<name>A0A2C5WTU8_9PEZI</name>
<evidence type="ECO:0000256" key="1">
    <source>
        <dbReference type="SAM" id="MobiDB-lite"/>
    </source>
</evidence>
<organism evidence="2 3">
    <name type="scientific">Ceratocystis fimbriata CBS 114723</name>
    <dbReference type="NCBI Taxonomy" id="1035309"/>
    <lineage>
        <taxon>Eukaryota</taxon>
        <taxon>Fungi</taxon>
        <taxon>Dikarya</taxon>
        <taxon>Ascomycota</taxon>
        <taxon>Pezizomycotina</taxon>
        <taxon>Sordariomycetes</taxon>
        <taxon>Hypocreomycetidae</taxon>
        <taxon>Microascales</taxon>
        <taxon>Ceratocystidaceae</taxon>
        <taxon>Ceratocystis</taxon>
    </lineage>
</organism>